<dbReference type="OrthoDB" id="10504063at2759"/>
<feature type="region of interest" description="Disordered" evidence="1">
    <location>
        <begin position="1"/>
        <end position="99"/>
    </location>
</feature>
<evidence type="ECO:0000313" key="3">
    <source>
        <dbReference type="Proteomes" id="UP000054217"/>
    </source>
</evidence>
<organism evidence="2 3">
    <name type="scientific">Pisolithus tinctorius Marx 270</name>
    <dbReference type="NCBI Taxonomy" id="870435"/>
    <lineage>
        <taxon>Eukaryota</taxon>
        <taxon>Fungi</taxon>
        <taxon>Dikarya</taxon>
        <taxon>Basidiomycota</taxon>
        <taxon>Agaricomycotina</taxon>
        <taxon>Agaricomycetes</taxon>
        <taxon>Agaricomycetidae</taxon>
        <taxon>Boletales</taxon>
        <taxon>Sclerodermatineae</taxon>
        <taxon>Pisolithaceae</taxon>
        <taxon>Pisolithus</taxon>
    </lineage>
</organism>
<evidence type="ECO:0000313" key="2">
    <source>
        <dbReference type="EMBL" id="KIO12310.1"/>
    </source>
</evidence>
<dbReference type="HOGENOM" id="CLU_1171036_0_0_1"/>
<name>A0A0C3PEQ5_PISTI</name>
<feature type="compositionally biased region" description="Low complexity" evidence="1">
    <location>
        <begin position="14"/>
        <end position="27"/>
    </location>
</feature>
<dbReference type="EMBL" id="KN831947">
    <property type="protein sequence ID" value="KIO12310.1"/>
    <property type="molecule type" value="Genomic_DNA"/>
</dbReference>
<sequence length="237" mass="25374">MSTTLTAGEFNVPSTSAATNSASTAITTEEDEGPRCDISMESPPPPSSLSSVNLETFSFQTLSSPSHLTSGSTSTGNLRPPHSNASSQGKRPFTEISDTDPAARSNFLELPYANTISSVDTRPSMKKRRGANIGEPLPAMSMTDAMVIAAAGSSSCNTRVQAPLPEEPPNPLLVTLLGAVTQLAGSIERTMQLAEERLSSKKQSAIRIVEEEHADLSIDQRISLFKLIREDDYIQMF</sequence>
<dbReference type="AlphaFoldDB" id="A0A0C3PEQ5"/>
<dbReference type="InParanoid" id="A0A0C3PEQ5"/>
<protein>
    <submittedName>
        <fullName evidence="2">Uncharacterized protein</fullName>
    </submittedName>
</protein>
<gene>
    <name evidence="2" type="ORF">M404DRAFT_19165</name>
</gene>
<dbReference type="Proteomes" id="UP000054217">
    <property type="component" value="Unassembled WGS sequence"/>
</dbReference>
<feature type="compositionally biased region" description="Low complexity" evidence="1">
    <location>
        <begin position="61"/>
        <end position="76"/>
    </location>
</feature>
<keyword evidence="3" id="KW-1185">Reference proteome</keyword>
<accession>A0A0C3PEQ5</accession>
<reference evidence="2 3" key="1">
    <citation type="submission" date="2014-04" db="EMBL/GenBank/DDBJ databases">
        <authorList>
            <consortium name="DOE Joint Genome Institute"/>
            <person name="Kuo A."/>
            <person name="Kohler A."/>
            <person name="Costa M.D."/>
            <person name="Nagy L.G."/>
            <person name="Floudas D."/>
            <person name="Copeland A."/>
            <person name="Barry K.W."/>
            <person name="Cichocki N."/>
            <person name="Veneault-Fourrey C."/>
            <person name="LaButti K."/>
            <person name="Lindquist E.A."/>
            <person name="Lipzen A."/>
            <person name="Lundell T."/>
            <person name="Morin E."/>
            <person name="Murat C."/>
            <person name="Sun H."/>
            <person name="Tunlid A."/>
            <person name="Henrissat B."/>
            <person name="Grigoriev I.V."/>
            <person name="Hibbett D.S."/>
            <person name="Martin F."/>
            <person name="Nordberg H.P."/>
            <person name="Cantor M.N."/>
            <person name="Hua S.X."/>
        </authorList>
    </citation>
    <scope>NUCLEOTIDE SEQUENCE [LARGE SCALE GENOMIC DNA]</scope>
    <source>
        <strain evidence="2 3">Marx 270</strain>
    </source>
</reference>
<evidence type="ECO:0000256" key="1">
    <source>
        <dbReference type="SAM" id="MobiDB-lite"/>
    </source>
</evidence>
<proteinExistence type="predicted"/>
<reference evidence="3" key="2">
    <citation type="submission" date="2015-01" db="EMBL/GenBank/DDBJ databases">
        <title>Evolutionary Origins and Diversification of the Mycorrhizal Mutualists.</title>
        <authorList>
            <consortium name="DOE Joint Genome Institute"/>
            <consortium name="Mycorrhizal Genomics Consortium"/>
            <person name="Kohler A."/>
            <person name="Kuo A."/>
            <person name="Nagy L.G."/>
            <person name="Floudas D."/>
            <person name="Copeland A."/>
            <person name="Barry K.W."/>
            <person name="Cichocki N."/>
            <person name="Veneault-Fourrey C."/>
            <person name="LaButti K."/>
            <person name="Lindquist E.A."/>
            <person name="Lipzen A."/>
            <person name="Lundell T."/>
            <person name="Morin E."/>
            <person name="Murat C."/>
            <person name="Riley R."/>
            <person name="Ohm R."/>
            <person name="Sun H."/>
            <person name="Tunlid A."/>
            <person name="Henrissat B."/>
            <person name="Grigoriev I.V."/>
            <person name="Hibbett D.S."/>
            <person name="Martin F."/>
        </authorList>
    </citation>
    <scope>NUCLEOTIDE SEQUENCE [LARGE SCALE GENOMIC DNA]</scope>
    <source>
        <strain evidence="3">Marx 270</strain>
    </source>
</reference>